<accession>A0ABW7I2W1</accession>
<evidence type="ECO:0000256" key="1">
    <source>
        <dbReference type="SAM" id="MobiDB-lite"/>
    </source>
</evidence>
<proteinExistence type="predicted"/>
<dbReference type="InterPro" id="IPR029045">
    <property type="entry name" value="ClpP/crotonase-like_dom_sf"/>
</dbReference>
<dbReference type="SUPFAM" id="SSF52096">
    <property type="entry name" value="ClpP/crotonase"/>
    <property type="match status" value="1"/>
</dbReference>
<evidence type="ECO:0000313" key="3">
    <source>
        <dbReference type="Proteomes" id="UP001607157"/>
    </source>
</evidence>
<evidence type="ECO:0000313" key="2">
    <source>
        <dbReference type="EMBL" id="MFH0252503.1"/>
    </source>
</evidence>
<protein>
    <recommendedName>
        <fullName evidence="4">Periplasmic protein</fullName>
    </recommendedName>
</protein>
<keyword evidence="3" id="KW-1185">Reference proteome</keyword>
<name>A0ABW7I2W1_9RHOB</name>
<evidence type="ECO:0008006" key="4">
    <source>
        <dbReference type="Google" id="ProtNLM"/>
    </source>
</evidence>
<dbReference type="EMBL" id="JBIHMM010000001">
    <property type="protein sequence ID" value="MFH0252503.1"/>
    <property type="molecule type" value="Genomic_DNA"/>
</dbReference>
<reference evidence="2 3" key="1">
    <citation type="submission" date="2024-10" db="EMBL/GenBank/DDBJ databases">
        <authorList>
            <person name="Yang X.-N."/>
        </authorList>
    </citation>
    <scope>NUCLEOTIDE SEQUENCE [LARGE SCALE GENOMIC DNA]</scope>
    <source>
        <strain evidence="2 3">CAU 1059</strain>
    </source>
</reference>
<dbReference type="Gene3D" id="3.90.226.10">
    <property type="entry name" value="2-enoyl-CoA Hydratase, Chain A, domain 1"/>
    <property type="match status" value="1"/>
</dbReference>
<feature type="region of interest" description="Disordered" evidence="1">
    <location>
        <begin position="48"/>
        <end position="90"/>
    </location>
</feature>
<comment type="caution">
    <text evidence="2">The sequence shown here is derived from an EMBL/GenBank/DDBJ whole genome shotgun (WGS) entry which is preliminary data.</text>
</comment>
<sequence>MSAEGRRSWDVRRVLLAVLGLQIGMAVLLAGSDILGALPQLLRPSEAPGFESPVAPGDQTRRYAPRDTPLPERAPGAPERPYRNTGDMPSRLDLAREDALLRLTGTIAPGDAARVAEWLGAQEGLETAALNSPGGSVSDALAIGRSLREAGLATVVEAGDVCFSACPYLLAAGVSRRVEEGAQVGVHQHYFGENTVLPAFLAVEDIQRGQGEVMEFLIDMDVDPRLMRHVLATRPDDIYLLLPEEMQDYRLVTDGGES</sequence>
<dbReference type="RefSeq" id="WP_377169498.1">
    <property type="nucleotide sequence ID" value="NZ_JBHTJC010000001.1"/>
</dbReference>
<organism evidence="2 3">
    <name type="scientific">Roseovarius aquimarinus</name>
    <dbReference type="NCBI Taxonomy" id="1229156"/>
    <lineage>
        <taxon>Bacteria</taxon>
        <taxon>Pseudomonadati</taxon>
        <taxon>Pseudomonadota</taxon>
        <taxon>Alphaproteobacteria</taxon>
        <taxon>Rhodobacterales</taxon>
        <taxon>Roseobacteraceae</taxon>
        <taxon>Roseovarius</taxon>
    </lineage>
</organism>
<gene>
    <name evidence="2" type="ORF">ACGRVM_01235</name>
</gene>
<dbReference type="Proteomes" id="UP001607157">
    <property type="component" value="Unassembled WGS sequence"/>
</dbReference>